<dbReference type="Proteomes" id="UP000197068">
    <property type="component" value="Unassembled WGS sequence"/>
</dbReference>
<dbReference type="InterPro" id="IPR029044">
    <property type="entry name" value="Nucleotide-diphossugar_trans"/>
</dbReference>
<dbReference type="CDD" id="cd00761">
    <property type="entry name" value="Glyco_tranf_GTA_type"/>
    <property type="match status" value="1"/>
</dbReference>
<name>A0ABQ0MX69_9GAMM</name>
<dbReference type="EMBL" id="BDQM01000022">
    <property type="protein sequence ID" value="GAW96962.1"/>
    <property type="molecule type" value="Genomic_DNA"/>
</dbReference>
<sequence length="273" mass="31570">MSIPKRNDLEIIVVDDRSTDKKNIEKIQDRCVFITNTSSKKSAGVCRNIGMKKAKGDWILFADSDDLFIDNAFDVFDLYKNYKEDIIYFKPTSTNKVTGKLSDRHIPLCDLVNDFILCDDESIRYKSVVPWSKLIRKEFLEKHNVSFDEVIASNDVMFSLKSGFFANKVLAVDKVVYNVVRREGSLTSNRSAEVIQSRLLVTIVRNNFLYLHGLKQYQLSLFSIIALYREALTVDIFKDLLLSLIKGEQRIFPKISSIKKSRYFLSNLMKNQF</sequence>
<gene>
    <name evidence="2" type="ORF">MTCD1_02585</name>
</gene>
<dbReference type="PANTHER" id="PTHR22916:SF3">
    <property type="entry name" value="UDP-GLCNAC:BETAGAL BETA-1,3-N-ACETYLGLUCOSAMINYLTRANSFERASE-LIKE PROTEIN 1"/>
    <property type="match status" value="1"/>
</dbReference>
<evidence type="ECO:0000313" key="2">
    <source>
        <dbReference type="EMBL" id="GAW96962.1"/>
    </source>
</evidence>
<protein>
    <submittedName>
        <fullName evidence="2">Glycosyltransferase</fullName>
    </submittedName>
</protein>
<feature type="domain" description="Glycosyltransferase 2-like" evidence="1">
    <location>
        <begin position="7"/>
        <end position="103"/>
    </location>
</feature>
<evidence type="ECO:0000259" key="1">
    <source>
        <dbReference type="Pfam" id="PF00535"/>
    </source>
</evidence>
<keyword evidence="3" id="KW-1185">Reference proteome</keyword>
<comment type="caution">
    <text evidence="2">The sequence shown here is derived from an EMBL/GenBank/DDBJ whole genome shotgun (WGS) entry which is preliminary data.</text>
</comment>
<dbReference type="PANTHER" id="PTHR22916">
    <property type="entry name" value="GLYCOSYLTRANSFERASE"/>
    <property type="match status" value="1"/>
</dbReference>
<dbReference type="Pfam" id="PF00535">
    <property type="entry name" value="Glycos_transf_2"/>
    <property type="match status" value="1"/>
</dbReference>
<accession>A0ABQ0MX69</accession>
<reference evidence="2 3" key="1">
    <citation type="submission" date="2017-06" db="EMBL/GenBank/DDBJ databases">
        <title>Whole Genome Sequences of Colwellia marinimaniae MTCD1.</title>
        <authorList>
            <person name="Kusumoto H."/>
            <person name="Inoue M."/>
            <person name="Tanikawa K."/>
            <person name="Maeji H."/>
            <person name="Cameron J.H."/>
            <person name="Bartlett D.H."/>
        </authorList>
    </citation>
    <scope>NUCLEOTIDE SEQUENCE [LARGE SCALE GENOMIC DNA]</scope>
    <source>
        <strain evidence="2 3">MTCD1</strain>
    </source>
</reference>
<dbReference type="SUPFAM" id="SSF53448">
    <property type="entry name" value="Nucleotide-diphospho-sugar transferases"/>
    <property type="match status" value="1"/>
</dbReference>
<proteinExistence type="predicted"/>
<dbReference type="InterPro" id="IPR001173">
    <property type="entry name" value="Glyco_trans_2-like"/>
</dbReference>
<organism evidence="2 3">
    <name type="scientific">Colwellia marinimaniae</name>
    <dbReference type="NCBI Taxonomy" id="1513592"/>
    <lineage>
        <taxon>Bacteria</taxon>
        <taxon>Pseudomonadati</taxon>
        <taxon>Pseudomonadota</taxon>
        <taxon>Gammaproteobacteria</taxon>
        <taxon>Alteromonadales</taxon>
        <taxon>Colwelliaceae</taxon>
        <taxon>Colwellia</taxon>
    </lineage>
</organism>
<dbReference type="Gene3D" id="3.90.550.10">
    <property type="entry name" value="Spore Coat Polysaccharide Biosynthesis Protein SpsA, Chain A"/>
    <property type="match status" value="1"/>
</dbReference>
<evidence type="ECO:0000313" key="3">
    <source>
        <dbReference type="Proteomes" id="UP000197068"/>
    </source>
</evidence>